<comment type="caution">
    <text evidence="1">The sequence shown here is derived from an EMBL/GenBank/DDBJ whole genome shotgun (WGS) entry which is preliminary data.</text>
</comment>
<name>A0A2W5MQC9_9BACT</name>
<dbReference type="Proteomes" id="UP000249417">
    <property type="component" value="Unassembled WGS sequence"/>
</dbReference>
<organism evidence="1 2">
    <name type="scientific">Micavibrio aeruginosavorus</name>
    <dbReference type="NCBI Taxonomy" id="349221"/>
    <lineage>
        <taxon>Bacteria</taxon>
        <taxon>Pseudomonadati</taxon>
        <taxon>Bdellovibrionota</taxon>
        <taxon>Bdellovibrionia</taxon>
        <taxon>Bdellovibrionales</taxon>
        <taxon>Pseudobdellovibrionaceae</taxon>
        <taxon>Micavibrio</taxon>
    </lineage>
</organism>
<sequence length="393" mass="42550">MFSPSRCVLLLSDEGVSIYNAGSGNVNILDTIPWDTQDFEEAVSDLISRKARGRSILVLNDMVEQHYRKERVPKASPFDRANIVRRRVSAAFPSYPIRSAIKLKERAPAREGQGGSGDVYLLAAVPLSENIRKALSAVQKSYASIAGFCLLPVESAGMVQAISKKLAKSSDKGSVWSVFVGQHQSGGLRQIVTKNGELALTRMTPIIDSDIDHDAWATDVAGELKGTMSYLSRFGFDPSDGIDVTIIANNSVADRVVAKIDFDCSLNVLTAGEAANILGLKIGRQEDQRYADPLHIAWAGRKSSLTLPLQAAQLEEISGPAKMATAASIILLAACGYFGYETFSQATGWMQNIEKTTLAEQSLALVRNDHAAEIEKKKSAGIDFLLIENSTKI</sequence>
<proteinExistence type="predicted"/>
<evidence type="ECO:0008006" key="3">
    <source>
        <dbReference type="Google" id="ProtNLM"/>
    </source>
</evidence>
<protein>
    <recommendedName>
        <fullName evidence="3">GspL cytoplasmic actin-ATPase-like domain-containing protein</fullName>
    </recommendedName>
</protein>
<gene>
    <name evidence="1" type="ORF">DI551_12250</name>
</gene>
<dbReference type="EMBL" id="QFQB01000159">
    <property type="protein sequence ID" value="PZQ43386.1"/>
    <property type="molecule type" value="Genomic_DNA"/>
</dbReference>
<evidence type="ECO:0000313" key="2">
    <source>
        <dbReference type="Proteomes" id="UP000249417"/>
    </source>
</evidence>
<dbReference type="AlphaFoldDB" id="A0A2W5MQC9"/>
<feature type="non-terminal residue" evidence="1">
    <location>
        <position position="393"/>
    </location>
</feature>
<accession>A0A2W5MQC9</accession>
<evidence type="ECO:0000313" key="1">
    <source>
        <dbReference type="EMBL" id="PZQ43386.1"/>
    </source>
</evidence>
<reference evidence="1 2" key="1">
    <citation type="submission" date="2017-08" db="EMBL/GenBank/DDBJ databases">
        <title>Infants hospitalized years apart are colonized by the same room-sourced microbial strains.</title>
        <authorList>
            <person name="Brooks B."/>
            <person name="Olm M.R."/>
            <person name="Firek B.A."/>
            <person name="Baker R."/>
            <person name="Thomas B.C."/>
            <person name="Morowitz M.J."/>
            <person name="Banfield J.F."/>
        </authorList>
    </citation>
    <scope>NUCLEOTIDE SEQUENCE [LARGE SCALE GENOMIC DNA]</scope>
    <source>
        <strain evidence="1">S2_005_002_R2_29</strain>
    </source>
</reference>